<evidence type="ECO:0000313" key="2">
    <source>
        <dbReference type="Proteomes" id="UP000007875"/>
    </source>
</evidence>
<reference evidence="2" key="1">
    <citation type="submission" date="2003-08" db="EMBL/GenBank/DDBJ databases">
        <authorList>
            <person name="Birren B."/>
            <person name="Nusbaum C."/>
            <person name="Abebe A."/>
            <person name="Abouelleil A."/>
            <person name="Adekoya E."/>
            <person name="Ait-zahra M."/>
            <person name="Allen N."/>
            <person name="Allen T."/>
            <person name="An P."/>
            <person name="Anderson M."/>
            <person name="Anderson S."/>
            <person name="Arachchi H."/>
            <person name="Armbruster J."/>
            <person name="Bachantsang P."/>
            <person name="Baldwin J."/>
            <person name="Barry A."/>
            <person name="Bayul T."/>
            <person name="Blitshsteyn B."/>
            <person name="Bloom T."/>
            <person name="Blye J."/>
            <person name="Boguslavskiy L."/>
            <person name="Borowsky M."/>
            <person name="Boukhgalter B."/>
            <person name="Brunache A."/>
            <person name="Butler J."/>
            <person name="Calixte N."/>
            <person name="Calvo S."/>
            <person name="Camarata J."/>
            <person name="Campo K."/>
            <person name="Chang J."/>
            <person name="Cheshatsang Y."/>
            <person name="Citroen M."/>
            <person name="Collymore A."/>
            <person name="Considine T."/>
            <person name="Cook A."/>
            <person name="Cooke P."/>
            <person name="Corum B."/>
            <person name="Cuomo C."/>
            <person name="David R."/>
            <person name="Dawoe T."/>
            <person name="Degray S."/>
            <person name="Dodge S."/>
            <person name="Dooley K."/>
            <person name="Dorje P."/>
            <person name="Dorjee K."/>
            <person name="Dorris L."/>
            <person name="Duffey N."/>
            <person name="Dupes A."/>
            <person name="Elkins T."/>
            <person name="Engels R."/>
            <person name="Erickson J."/>
            <person name="Farina A."/>
            <person name="Faro S."/>
            <person name="Ferreira P."/>
            <person name="Fischer H."/>
            <person name="Fitzgerald M."/>
            <person name="Foley K."/>
            <person name="Gage D."/>
            <person name="Galagan J."/>
            <person name="Gearin G."/>
            <person name="Gnerre S."/>
            <person name="Gnirke A."/>
            <person name="Goyette A."/>
            <person name="Graham J."/>
            <person name="Grandbois E."/>
            <person name="Gyaltsen K."/>
            <person name="Hafez N."/>
            <person name="Hagopian D."/>
            <person name="Hagos B."/>
            <person name="Hall J."/>
            <person name="Hatcher B."/>
            <person name="Heller A."/>
            <person name="Higgins H."/>
            <person name="Honan T."/>
            <person name="Horn A."/>
            <person name="Houde N."/>
            <person name="Hughes L."/>
            <person name="Hulme W."/>
            <person name="Husby E."/>
            <person name="Iliev I."/>
            <person name="Jaffe D."/>
            <person name="Jones C."/>
            <person name="Kamal M."/>
            <person name="Kamat A."/>
            <person name="Kamvysselis M."/>
            <person name="Karlsson E."/>
            <person name="Kells C."/>
            <person name="Kieu A."/>
            <person name="Kisner P."/>
            <person name="Kodira C."/>
            <person name="Kulbokas E."/>
            <person name="Labutti K."/>
            <person name="Lama D."/>
            <person name="Landers T."/>
            <person name="Leger J."/>
            <person name="Levine S."/>
            <person name="Lewis D."/>
            <person name="Lewis T."/>
            <person name="Lindblad-toh K."/>
            <person name="Liu X."/>
            <person name="Lokyitsang T."/>
            <person name="Lokyitsang Y."/>
            <person name="Lucien O."/>
            <person name="Lui A."/>
            <person name="Ma L.J."/>
            <person name="Mabbitt R."/>
            <person name="Macdonald J."/>
            <person name="Maclean C."/>
            <person name="Major J."/>
            <person name="Manning J."/>
            <person name="Marabella R."/>
            <person name="Maru K."/>
            <person name="Matthews C."/>
            <person name="Mauceli E."/>
            <person name="Mccarthy M."/>
            <person name="Mcdonough S."/>
            <person name="Mcghee T."/>
            <person name="Meldrim J."/>
            <person name="Meneus L."/>
            <person name="Mesirov J."/>
            <person name="Mihalev A."/>
            <person name="Mihova T."/>
            <person name="Mikkelsen T."/>
            <person name="Mlenga V."/>
            <person name="Moru K."/>
            <person name="Mozes J."/>
            <person name="Mulrain L."/>
            <person name="Munson G."/>
            <person name="Naylor J."/>
            <person name="Newes C."/>
            <person name="Nguyen C."/>
            <person name="Nguyen N."/>
            <person name="Nguyen T."/>
            <person name="Nicol R."/>
            <person name="Nielsen C."/>
            <person name="Nizzari M."/>
            <person name="Norbu C."/>
            <person name="Norbu N."/>
            <person name="O'donnell P."/>
            <person name="Okoawo O."/>
            <person name="O'leary S."/>
            <person name="Omotosho B."/>
            <person name="O'neill K."/>
            <person name="Osman S."/>
            <person name="Parker S."/>
            <person name="Perrin D."/>
            <person name="Phunkhang P."/>
            <person name="Piqani B."/>
            <person name="Purcell S."/>
            <person name="Rachupka T."/>
            <person name="Ramasamy U."/>
            <person name="Rameau R."/>
            <person name="Ray V."/>
            <person name="Raymond C."/>
            <person name="Retta R."/>
            <person name="Richardson S."/>
            <person name="Rise C."/>
            <person name="Rodriguez J."/>
            <person name="Rogers J."/>
            <person name="Rogov P."/>
            <person name="Rutman M."/>
            <person name="Schupbach R."/>
            <person name="Seaman C."/>
            <person name="Settipalli S."/>
            <person name="Sharpe T."/>
            <person name="Sheridan J."/>
            <person name="Sherpa N."/>
            <person name="Shi J."/>
            <person name="Smirnov S."/>
            <person name="Smith C."/>
            <person name="Sougnez C."/>
            <person name="Spencer B."/>
            <person name="Stalker J."/>
            <person name="Stange-thomann N."/>
            <person name="Stavropoulos S."/>
            <person name="Stetson K."/>
            <person name="Stone C."/>
            <person name="Stone S."/>
            <person name="Stubbs M."/>
            <person name="Talamas J."/>
            <person name="Tchuinga P."/>
            <person name="Tenzing P."/>
            <person name="Tesfaye S."/>
            <person name="Theodore J."/>
            <person name="Thoulutsang Y."/>
            <person name="Topham K."/>
            <person name="Towey S."/>
            <person name="Tsamla T."/>
            <person name="Tsomo N."/>
            <person name="Vallee D."/>
            <person name="Vassiliev H."/>
            <person name="Venkataraman V."/>
            <person name="Vinson J."/>
            <person name="Vo A."/>
            <person name="Wade C."/>
            <person name="Wang S."/>
            <person name="Wangchuk T."/>
            <person name="Wangdi T."/>
            <person name="Whittaker C."/>
            <person name="Wilkinson J."/>
            <person name="Wu Y."/>
            <person name="Wyman D."/>
            <person name="Yadav S."/>
            <person name="Yang S."/>
            <person name="Yang X."/>
            <person name="Yeager S."/>
            <person name="Yee E."/>
            <person name="Young G."/>
            <person name="Zainoun J."/>
            <person name="Zembeck L."/>
            <person name="Zimmer A."/>
            <person name="Zody M."/>
            <person name="Lander E."/>
        </authorList>
    </citation>
    <scope>NUCLEOTIDE SEQUENCE [LARGE SCALE GENOMIC DNA]</scope>
</reference>
<proteinExistence type="predicted"/>
<sequence length="238" mass="26691">MQEPRNPQRTKLIRKHADVSSPFSKGYINRTVKYNERPRSVWINTEEGKKVTAEESTRLPVYNNGVGLLKTWKSPTAVSPHHNINDFSWLAGNSKALEKLKETINFQRLNRSSVELESSKSCNASDIKEVAGDQDVGRKIAVVSYAPSYKGFNEATTKVRKITENNHHQTFHPSTLTKDGQEPYSAKKTDVSMRTFSRKFIKTAGGKVGGDFPITTSAWKKGKIIAENILQNSSHKNA</sequence>
<dbReference type="HOGENOM" id="CLU_1168165_0_0_1"/>
<accession>H2ZDW0</accession>
<dbReference type="AlphaFoldDB" id="H2ZDW0"/>
<reference evidence="1" key="3">
    <citation type="submission" date="2025-09" db="UniProtKB">
        <authorList>
            <consortium name="Ensembl"/>
        </authorList>
    </citation>
    <scope>IDENTIFICATION</scope>
</reference>
<dbReference type="InParanoid" id="H2ZDW0"/>
<evidence type="ECO:0000313" key="1">
    <source>
        <dbReference type="Ensembl" id="ENSCSAVP00000015776.1"/>
    </source>
</evidence>
<name>H2ZDW0_CIOSA</name>
<dbReference type="Ensembl" id="ENSCSAVT00000015955.1">
    <property type="protein sequence ID" value="ENSCSAVP00000015776.1"/>
    <property type="gene ID" value="ENSCSAVG00000009267.1"/>
</dbReference>
<protein>
    <submittedName>
        <fullName evidence="1">Uncharacterized protein</fullName>
    </submittedName>
</protein>
<dbReference type="eggNOG" id="ENOG502QPQC">
    <property type="taxonomic scope" value="Eukaryota"/>
</dbReference>
<keyword evidence="2" id="KW-1185">Reference proteome</keyword>
<dbReference type="Proteomes" id="UP000007875">
    <property type="component" value="Unassembled WGS sequence"/>
</dbReference>
<reference evidence="1" key="2">
    <citation type="submission" date="2025-08" db="UniProtKB">
        <authorList>
            <consortium name="Ensembl"/>
        </authorList>
    </citation>
    <scope>IDENTIFICATION</scope>
</reference>
<organism evidence="1 2">
    <name type="scientific">Ciona savignyi</name>
    <name type="common">Pacific transparent sea squirt</name>
    <dbReference type="NCBI Taxonomy" id="51511"/>
    <lineage>
        <taxon>Eukaryota</taxon>
        <taxon>Metazoa</taxon>
        <taxon>Chordata</taxon>
        <taxon>Tunicata</taxon>
        <taxon>Ascidiacea</taxon>
        <taxon>Phlebobranchia</taxon>
        <taxon>Cionidae</taxon>
        <taxon>Ciona</taxon>
    </lineage>
</organism>